<feature type="domain" description="Porin" evidence="12">
    <location>
        <begin position="7"/>
        <end position="382"/>
    </location>
</feature>
<evidence type="ECO:0000256" key="4">
    <source>
        <dbReference type="ARBA" id="ARBA00022452"/>
    </source>
</evidence>
<dbReference type="AlphaFoldDB" id="A0A512LAC3"/>
<dbReference type="PANTHER" id="PTHR34501:SF9">
    <property type="entry name" value="MAJOR OUTER MEMBRANE PROTEIN P.IA"/>
    <property type="match status" value="1"/>
</dbReference>
<feature type="signal peptide" evidence="11">
    <location>
        <begin position="1"/>
        <end position="21"/>
    </location>
</feature>
<dbReference type="EMBL" id="BKAD01000029">
    <property type="protein sequence ID" value="GEP31424.1"/>
    <property type="molecule type" value="Genomic_DNA"/>
</dbReference>
<dbReference type="RefSeq" id="WP_147074372.1">
    <property type="nucleotide sequence ID" value="NZ_AP021884.1"/>
</dbReference>
<keyword evidence="8" id="KW-0626">Porin</keyword>
<evidence type="ECO:0000256" key="6">
    <source>
        <dbReference type="ARBA" id="ARBA00022729"/>
    </source>
</evidence>
<accession>A0A512LAC3</accession>
<keyword evidence="14" id="KW-1185">Reference proteome</keyword>
<dbReference type="InterPro" id="IPR010917">
    <property type="entry name" value="TonB_rcpt_CS"/>
</dbReference>
<keyword evidence="6 11" id="KW-0732">Signal</keyword>
<keyword evidence="3" id="KW-0813">Transport</keyword>
<dbReference type="CDD" id="cd00342">
    <property type="entry name" value="gram_neg_porins"/>
    <property type="match status" value="1"/>
</dbReference>
<evidence type="ECO:0000256" key="9">
    <source>
        <dbReference type="ARBA" id="ARBA00023136"/>
    </source>
</evidence>
<dbReference type="InterPro" id="IPR023614">
    <property type="entry name" value="Porin_dom_sf"/>
</dbReference>
<comment type="caution">
    <text evidence="13">The sequence shown here is derived from an EMBL/GenBank/DDBJ whole genome shotgun (WGS) entry which is preliminary data.</text>
</comment>
<evidence type="ECO:0000256" key="3">
    <source>
        <dbReference type="ARBA" id="ARBA00022448"/>
    </source>
</evidence>
<evidence type="ECO:0000313" key="13">
    <source>
        <dbReference type="EMBL" id="GEP31424.1"/>
    </source>
</evidence>
<dbReference type="PRINTS" id="PR00184">
    <property type="entry name" value="NEISSPPORIN"/>
</dbReference>
<evidence type="ECO:0000256" key="10">
    <source>
        <dbReference type="ARBA" id="ARBA00023237"/>
    </source>
</evidence>
<keyword evidence="7" id="KW-0406">Ion transport</keyword>
<evidence type="ECO:0000256" key="5">
    <source>
        <dbReference type="ARBA" id="ARBA00022692"/>
    </source>
</evidence>
<protein>
    <recommendedName>
        <fullName evidence="12">Porin domain-containing protein</fullName>
    </recommendedName>
</protein>
<evidence type="ECO:0000256" key="1">
    <source>
        <dbReference type="ARBA" id="ARBA00004571"/>
    </source>
</evidence>
<dbReference type="Gene3D" id="2.40.160.10">
    <property type="entry name" value="Porin"/>
    <property type="match status" value="1"/>
</dbReference>
<organism evidence="13 14">
    <name type="scientific">Sulfuriferula plumbiphila</name>
    <dbReference type="NCBI Taxonomy" id="171865"/>
    <lineage>
        <taxon>Bacteria</taxon>
        <taxon>Pseudomonadati</taxon>
        <taxon>Pseudomonadota</taxon>
        <taxon>Betaproteobacteria</taxon>
        <taxon>Nitrosomonadales</taxon>
        <taxon>Sulfuricellaceae</taxon>
        <taxon>Sulfuriferula</taxon>
    </lineage>
</organism>
<proteinExistence type="predicted"/>
<dbReference type="OrthoDB" id="5289162at2"/>
<dbReference type="PANTHER" id="PTHR34501">
    <property type="entry name" value="PROTEIN YDDL-RELATED"/>
    <property type="match status" value="1"/>
</dbReference>
<evidence type="ECO:0000256" key="7">
    <source>
        <dbReference type="ARBA" id="ARBA00023065"/>
    </source>
</evidence>
<keyword evidence="5" id="KW-0812">Transmembrane</keyword>
<evidence type="ECO:0000313" key="14">
    <source>
        <dbReference type="Proteomes" id="UP000321337"/>
    </source>
</evidence>
<name>A0A512LAC3_9PROT</name>
<sequence length="418" mass="43239">MNKKLIALAIAGAFAAPVAMADNGNVVIYGDMAVSADSVDGGSYNPVVTGTRTGPINAASTSSAQRRGRISSNNSFIGFKGSEDLGNGLSAVWQFENAIALDGQNTNDNGPVAVGGNGLYPTFFGSQSRRNTFAGLSSKDLGSVTFGVQDSPVKTSTGPMDAFGQHTLADYRSLWGTINGANVASSISLNGANIANIRAQNSVLYTSPNLSGFTIKAMGAAQNESGNYTGTGSGATGHYYSVGGTYANGPLFATLAYEDNRYTTTSTDFDFKNWRTGVGFNFSGLKVGLAYERIKGDGTVPVGSTSAVSLNRDAWYVPISYQMGSNTFKLAYTKAGKSNQKSSTGADMSGSDGANQWSLGVNHAMSKRTSVYALYSQVRNDSNGSYSLGGAGTGIQAVAPGSYGSDPRAVSVGMITSF</sequence>
<reference evidence="13 14" key="1">
    <citation type="submission" date="2019-07" db="EMBL/GenBank/DDBJ databases">
        <title>Whole genome shotgun sequence of Thiobacillus plumbophilus NBRC 107929.</title>
        <authorList>
            <person name="Hosoyama A."/>
            <person name="Uohara A."/>
            <person name="Ohji S."/>
            <person name="Ichikawa N."/>
        </authorList>
    </citation>
    <scope>NUCLEOTIDE SEQUENCE [LARGE SCALE GENOMIC DNA]</scope>
    <source>
        <strain evidence="13 14">NBRC 107929</strain>
    </source>
</reference>
<dbReference type="PROSITE" id="PS01156">
    <property type="entry name" value="TONB_DEPENDENT_REC_2"/>
    <property type="match status" value="1"/>
</dbReference>
<dbReference type="GO" id="GO:0046930">
    <property type="term" value="C:pore complex"/>
    <property type="evidence" value="ECO:0007669"/>
    <property type="project" value="UniProtKB-KW"/>
</dbReference>
<keyword evidence="10" id="KW-0998">Cell outer membrane</keyword>
<evidence type="ECO:0000256" key="8">
    <source>
        <dbReference type="ARBA" id="ARBA00023114"/>
    </source>
</evidence>
<dbReference type="GO" id="GO:0009279">
    <property type="term" value="C:cell outer membrane"/>
    <property type="evidence" value="ECO:0007669"/>
    <property type="project" value="UniProtKB-SubCell"/>
</dbReference>
<feature type="chain" id="PRO_5021854007" description="Porin domain-containing protein" evidence="11">
    <location>
        <begin position="22"/>
        <end position="418"/>
    </location>
</feature>
<dbReference type="InterPro" id="IPR050298">
    <property type="entry name" value="Gram-neg_bact_OMP"/>
</dbReference>
<evidence type="ECO:0000259" key="12">
    <source>
        <dbReference type="Pfam" id="PF13609"/>
    </source>
</evidence>
<comment type="subcellular location">
    <subcellularLocation>
        <location evidence="1">Cell outer membrane</location>
        <topology evidence="1">Multi-pass membrane protein</topology>
    </subcellularLocation>
</comment>
<dbReference type="Proteomes" id="UP000321337">
    <property type="component" value="Unassembled WGS sequence"/>
</dbReference>
<dbReference type="GO" id="GO:0015288">
    <property type="term" value="F:porin activity"/>
    <property type="evidence" value="ECO:0007669"/>
    <property type="project" value="UniProtKB-KW"/>
</dbReference>
<dbReference type="GO" id="GO:0006811">
    <property type="term" value="P:monoatomic ion transport"/>
    <property type="evidence" value="ECO:0007669"/>
    <property type="project" value="UniProtKB-KW"/>
</dbReference>
<dbReference type="InterPro" id="IPR033900">
    <property type="entry name" value="Gram_neg_porin_domain"/>
</dbReference>
<gene>
    <name evidence="13" type="ORF">TPL01_25620</name>
</gene>
<keyword evidence="4" id="KW-1134">Transmembrane beta strand</keyword>
<dbReference type="Pfam" id="PF13609">
    <property type="entry name" value="Porin_4"/>
    <property type="match status" value="1"/>
</dbReference>
<evidence type="ECO:0000256" key="11">
    <source>
        <dbReference type="SAM" id="SignalP"/>
    </source>
</evidence>
<comment type="subunit">
    <text evidence="2">Homotrimer.</text>
</comment>
<dbReference type="InterPro" id="IPR002299">
    <property type="entry name" value="Porin_Neis"/>
</dbReference>
<dbReference type="SUPFAM" id="SSF56935">
    <property type="entry name" value="Porins"/>
    <property type="match status" value="1"/>
</dbReference>
<keyword evidence="9" id="KW-0472">Membrane</keyword>
<evidence type="ECO:0000256" key="2">
    <source>
        <dbReference type="ARBA" id="ARBA00011233"/>
    </source>
</evidence>